<dbReference type="PANTHER" id="PTHR47186">
    <property type="entry name" value="LEUCINE-RICH REPEAT-CONTAINING PROTEIN 57"/>
    <property type="match status" value="1"/>
</dbReference>
<proteinExistence type="predicted"/>
<gene>
    <name evidence="1" type="ORF">ZIOFF_059353</name>
</gene>
<protein>
    <submittedName>
        <fullName evidence="1">Uncharacterized protein</fullName>
    </submittedName>
</protein>
<dbReference type="Gene3D" id="3.80.10.10">
    <property type="entry name" value="Ribonuclease Inhibitor"/>
    <property type="match status" value="1"/>
</dbReference>
<accession>A0A8J5KG98</accession>
<dbReference type="Proteomes" id="UP000734854">
    <property type="component" value="Unassembled WGS sequence"/>
</dbReference>
<evidence type="ECO:0000313" key="2">
    <source>
        <dbReference type="Proteomes" id="UP000734854"/>
    </source>
</evidence>
<dbReference type="InterPro" id="IPR032675">
    <property type="entry name" value="LRR_dom_sf"/>
</dbReference>
<reference evidence="1 2" key="1">
    <citation type="submission" date="2020-08" db="EMBL/GenBank/DDBJ databases">
        <title>Plant Genome Project.</title>
        <authorList>
            <person name="Zhang R.-G."/>
        </authorList>
    </citation>
    <scope>NUCLEOTIDE SEQUENCE [LARGE SCALE GENOMIC DNA]</scope>
    <source>
        <tissue evidence="1">Rhizome</tissue>
    </source>
</reference>
<evidence type="ECO:0000313" key="1">
    <source>
        <dbReference type="EMBL" id="KAG6482716.1"/>
    </source>
</evidence>
<organism evidence="1 2">
    <name type="scientific">Zingiber officinale</name>
    <name type="common">Ginger</name>
    <name type="synonym">Amomum zingiber</name>
    <dbReference type="NCBI Taxonomy" id="94328"/>
    <lineage>
        <taxon>Eukaryota</taxon>
        <taxon>Viridiplantae</taxon>
        <taxon>Streptophyta</taxon>
        <taxon>Embryophyta</taxon>
        <taxon>Tracheophyta</taxon>
        <taxon>Spermatophyta</taxon>
        <taxon>Magnoliopsida</taxon>
        <taxon>Liliopsida</taxon>
        <taxon>Zingiberales</taxon>
        <taxon>Zingiberaceae</taxon>
        <taxon>Zingiber</taxon>
    </lineage>
</organism>
<dbReference type="PANTHER" id="PTHR47186:SF41">
    <property type="entry name" value="OS12G0131701 PROTEIN"/>
    <property type="match status" value="1"/>
</dbReference>
<sequence length="277" mass="32040">MIRNSPWTTNSFLLDATLSAVEQPDVAEWMKDVGVTLEDVDSLLERILDYWKPNKEDEAKKNRKMMINFLSMSSRQAILVELKEMACLLNYQDGNAPFNIGLEGTKCGNTILARAIYHHPGVRQHFQYRIWLDAPSSIDFKSNVIAFKEIVKENDIFSARNCLEDIQIDVMMKICSKYWLQKAHCKKLKELPRQIHKLRNLQILKLACCLRIQKLSESITCLVNLKELDVGDCCYLSKLPDDLSDMKNLMQLKMHGCASLTRMPIVIRQLTNMEVLW</sequence>
<dbReference type="SUPFAM" id="SSF52047">
    <property type="entry name" value="RNI-like"/>
    <property type="match status" value="1"/>
</dbReference>
<comment type="caution">
    <text evidence="1">The sequence shown here is derived from an EMBL/GenBank/DDBJ whole genome shotgun (WGS) entry which is preliminary data.</text>
</comment>
<keyword evidence="2" id="KW-1185">Reference proteome</keyword>
<name>A0A8J5KG98_ZINOF</name>
<dbReference type="EMBL" id="JACMSC010000016">
    <property type="protein sequence ID" value="KAG6482716.1"/>
    <property type="molecule type" value="Genomic_DNA"/>
</dbReference>
<dbReference type="AlphaFoldDB" id="A0A8J5KG98"/>